<dbReference type="RefSeq" id="WP_203840027.1">
    <property type="nucleotide sequence ID" value="NZ_BAAATV010000014.1"/>
</dbReference>
<organism evidence="4 5">
    <name type="scientific">Winogradskya humida</name>
    <dbReference type="NCBI Taxonomy" id="113566"/>
    <lineage>
        <taxon>Bacteria</taxon>
        <taxon>Bacillati</taxon>
        <taxon>Actinomycetota</taxon>
        <taxon>Actinomycetes</taxon>
        <taxon>Micromonosporales</taxon>
        <taxon>Micromonosporaceae</taxon>
        <taxon>Winogradskya</taxon>
    </lineage>
</organism>
<evidence type="ECO:0000313" key="5">
    <source>
        <dbReference type="Proteomes" id="UP000603200"/>
    </source>
</evidence>
<dbReference type="Pfam" id="PF08668">
    <property type="entry name" value="HDOD"/>
    <property type="match status" value="1"/>
</dbReference>
<dbReference type="InterPro" id="IPR011006">
    <property type="entry name" value="CheY-like_superfamily"/>
</dbReference>
<keyword evidence="1" id="KW-0597">Phosphoprotein</keyword>
<gene>
    <name evidence="4" type="ORF">Ahu01nite_060530</name>
</gene>
<dbReference type="Gene3D" id="3.40.50.2300">
    <property type="match status" value="1"/>
</dbReference>
<accession>A0ABQ3ZWI3</accession>
<dbReference type="InterPro" id="IPR052340">
    <property type="entry name" value="RNase_Y/CdgJ"/>
</dbReference>
<evidence type="ECO:0000259" key="2">
    <source>
        <dbReference type="PROSITE" id="PS50110"/>
    </source>
</evidence>
<dbReference type="PANTHER" id="PTHR33525">
    <property type="match status" value="1"/>
</dbReference>
<dbReference type="Proteomes" id="UP000603200">
    <property type="component" value="Unassembled WGS sequence"/>
</dbReference>
<evidence type="ECO:0000313" key="4">
    <source>
        <dbReference type="EMBL" id="GIE22951.1"/>
    </source>
</evidence>
<name>A0ABQ3ZWI3_9ACTN</name>
<dbReference type="EMBL" id="BOMN01000087">
    <property type="protein sequence ID" value="GIE22951.1"/>
    <property type="molecule type" value="Genomic_DNA"/>
</dbReference>
<dbReference type="Gene3D" id="1.10.3210.10">
    <property type="entry name" value="Hypothetical protein af1432"/>
    <property type="match status" value="1"/>
</dbReference>
<dbReference type="SMART" id="SM00448">
    <property type="entry name" value="REC"/>
    <property type="match status" value="1"/>
</dbReference>
<dbReference type="Pfam" id="PF00072">
    <property type="entry name" value="Response_reg"/>
    <property type="match status" value="1"/>
</dbReference>
<feature type="domain" description="Response regulatory" evidence="2">
    <location>
        <begin position="6"/>
        <end position="121"/>
    </location>
</feature>
<dbReference type="SUPFAM" id="SSF52172">
    <property type="entry name" value="CheY-like"/>
    <property type="match status" value="1"/>
</dbReference>
<proteinExistence type="predicted"/>
<dbReference type="InterPro" id="IPR013976">
    <property type="entry name" value="HDOD"/>
</dbReference>
<dbReference type="PANTHER" id="PTHR33525:SF6">
    <property type="entry name" value="HDOD DOMAIN-CONTAINING PROTEIN"/>
    <property type="match status" value="1"/>
</dbReference>
<dbReference type="InterPro" id="IPR001789">
    <property type="entry name" value="Sig_transdc_resp-reg_receiver"/>
</dbReference>
<protein>
    <submittedName>
        <fullName evidence="4">Two-component system response regulator</fullName>
    </submittedName>
</protein>
<dbReference type="SUPFAM" id="SSF109604">
    <property type="entry name" value="HD-domain/PDEase-like"/>
    <property type="match status" value="1"/>
</dbReference>
<comment type="caution">
    <text evidence="4">The sequence shown here is derived from an EMBL/GenBank/DDBJ whole genome shotgun (WGS) entry which is preliminary data.</text>
</comment>
<evidence type="ECO:0000256" key="1">
    <source>
        <dbReference type="PROSITE-ProRule" id="PRU00169"/>
    </source>
</evidence>
<feature type="domain" description="HDOD" evidence="3">
    <location>
        <begin position="142"/>
        <end position="340"/>
    </location>
</feature>
<dbReference type="PROSITE" id="PS51833">
    <property type="entry name" value="HDOD"/>
    <property type="match status" value="1"/>
</dbReference>
<dbReference type="PROSITE" id="PS50110">
    <property type="entry name" value="RESPONSE_REGULATORY"/>
    <property type="match status" value="1"/>
</dbReference>
<evidence type="ECO:0000259" key="3">
    <source>
        <dbReference type="PROSITE" id="PS51833"/>
    </source>
</evidence>
<reference evidence="4 5" key="1">
    <citation type="submission" date="2021-01" db="EMBL/GenBank/DDBJ databases">
        <title>Whole genome shotgun sequence of Actinoplanes humidus NBRC 14915.</title>
        <authorList>
            <person name="Komaki H."/>
            <person name="Tamura T."/>
        </authorList>
    </citation>
    <scope>NUCLEOTIDE SEQUENCE [LARGE SCALE GENOMIC DNA]</scope>
    <source>
        <strain evidence="4 5">NBRC 14915</strain>
    </source>
</reference>
<keyword evidence="5" id="KW-1185">Reference proteome</keyword>
<feature type="modified residue" description="4-aspartylphosphate" evidence="1">
    <location>
        <position position="57"/>
    </location>
</feature>
<sequence>MTGKPHVVFVDDEPRILDGLRRMLRTERNRWDMSFAPGGAEALETMQDRACDVVVSDFRMPGMDGGQLLSQVRTLYPGTARVILSGQTGEDDVLRVVTLAHQFLSKPTSRDQLVQTVDRLIAAQAASGGDSARRDVSMVQSLPSAPGILPELIAALDTEEASAGSVAAIIEQDPAAAAKVLQLANSSASMMGQEVSDVTQAIALLGTQTVRGLVLMHDVVRSLDPAGLLPARWIQELTDHAVHTSQLAKQLARNAAWQYQAFTAGLLHEVGQLVLASSRSAGYPAVIRAWNDSKESEPVSLDTVEREALGSCHSDAGANLLTLWGLPPSVVAAVSGHAGPGAWHPVHDAGSAVALAHQVVEAQFGAVCEAAGHGEAFQENDLGAAEREIIERWRTTLRP</sequence>